<feature type="non-terminal residue" evidence="2">
    <location>
        <position position="379"/>
    </location>
</feature>
<protein>
    <submittedName>
        <fullName evidence="2">Uncharacterized protein</fullName>
    </submittedName>
</protein>
<reference evidence="2" key="1">
    <citation type="submission" date="2019-10" db="EMBL/GenBank/DDBJ databases">
        <authorList>
            <consortium name="DOE Joint Genome Institute"/>
            <person name="Kuo A."/>
            <person name="Miyauchi S."/>
            <person name="Kiss E."/>
            <person name="Drula E."/>
            <person name="Kohler A."/>
            <person name="Sanchez-Garcia M."/>
            <person name="Andreopoulos B."/>
            <person name="Barry K.W."/>
            <person name="Bonito G."/>
            <person name="Buee M."/>
            <person name="Carver A."/>
            <person name="Chen C."/>
            <person name="Cichocki N."/>
            <person name="Clum A."/>
            <person name="Culley D."/>
            <person name="Crous P.W."/>
            <person name="Fauchery L."/>
            <person name="Girlanda M."/>
            <person name="Hayes R."/>
            <person name="Keri Z."/>
            <person name="LaButti K."/>
            <person name="Lipzen A."/>
            <person name="Lombard V."/>
            <person name="Magnuson J."/>
            <person name="Maillard F."/>
            <person name="Morin E."/>
            <person name="Murat C."/>
            <person name="Nolan M."/>
            <person name="Ohm R."/>
            <person name="Pangilinan J."/>
            <person name="Pereira M."/>
            <person name="Perotto S."/>
            <person name="Peter M."/>
            <person name="Riley R."/>
            <person name="Sitrit Y."/>
            <person name="Stielow B."/>
            <person name="Szollosi G."/>
            <person name="Zifcakova L."/>
            <person name="Stursova M."/>
            <person name="Spatafora J.W."/>
            <person name="Tedersoo L."/>
            <person name="Vaario L.-M."/>
            <person name="Yamada A."/>
            <person name="Yan M."/>
            <person name="Wang P."/>
            <person name="Xu J."/>
            <person name="Bruns T."/>
            <person name="Baldrian P."/>
            <person name="Vilgalys R."/>
            <person name="Henrissat B."/>
            <person name="Grigoriev I.V."/>
            <person name="Hibbett D."/>
            <person name="Nagy L.G."/>
            <person name="Martin F.M."/>
        </authorList>
    </citation>
    <scope>NUCLEOTIDE SEQUENCE</scope>
    <source>
        <strain evidence="2">BED1</strain>
    </source>
</reference>
<organism evidence="2 3">
    <name type="scientific">Boletus edulis BED1</name>
    <dbReference type="NCBI Taxonomy" id="1328754"/>
    <lineage>
        <taxon>Eukaryota</taxon>
        <taxon>Fungi</taxon>
        <taxon>Dikarya</taxon>
        <taxon>Basidiomycota</taxon>
        <taxon>Agaricomycotina</taxon>
        <taxon>Agaricomycetes</taxon>
        <taxon>Agaricomycetidae</taxon>
        <taxon>Boletales</taxon>
        <taxon>Boletineae</taxon>
        <taxon>Boletaceae</taxon>
        <taxon>Boletoideae</taxon>
        <taxon>Boletus</taxon>
    </lineage>
</organism>
<evidence type="ECO:0000256" key="1">
    <source>
        <dbReference type="SAM" id="MobiDB-lite"/>
    </source>
</evidence>
<accession>A0AAD4BLM6</accession>
<feature type="region of interest" description="Disordered" evidence="1">
    <location>
        <begin position="1"/>
        <end position="37"/>
    </location>
</feature>
<keyword evidence="3" id="KW-1185">Reference proteome</keyword>
<comment type="caution">
    <text evidence="2">The sequence shown here is derived from an EMBL/GenBank/DDBJ whole genome shotgun (WGS) entry which is preliminary data.</text>
</comment>
<name>A0AAD4BLM6_BOLED</name>
<feature type="compositionally biased region" description="Basic and acidic residues" evidence="1">
    <location>
        <begin position="1"/>
        <end position="11"/>
    </location>
</feature>
<sequence>MEFPSSRDKENVVVPVRTEAHPSSNLQPGQSNTRTTLDTGNHELAMARYLMDDLADHVFGRIVSTELARDILRQFIDDEFVQVFKQSTPRYNHNLEALDPSVEDVQRAIEQAFKDVRVIEDTKGKGNSEGREKKNQATYSFKWSTFPTEPIDEDELVNFLNEITDRALDVAQSKLVNAAPKLNHRFTARIDKNPFLDDFKTVGPRYLNFTATRLVGEAKNKDLAAGVEQVQRHARGSKRAQPWVHYVLAMAITRDKAVFMRGEGSGTERLELILADGRGCIEFIRIPLGLALAGDVDLGQNPDVELKNEARSCQVINIIHRSVASNIPSSATASRAAKTTHAAESVGVSPSDVPDAASDALLISSRTRSASAASNRSAS</sequence>
<dbReference type="AlphaFoldDB" id="A0AAD4BLM6"/>
<evidence type="ECO:0000313" key="2">
    <source>
        <dbReference type="EMBL" id="KAF8433719.1"/>
    </source>
</evidence>
<gene>
    <name evidence="2" type="ORF">L210DRAFT_3763423</name>
</gene>
<feature type="region of interest" description="Disordered" evidence="1">
    <location>
        <begin position="335"/>
        <end position="354"/>
    </location>
</feature>
<evidence type="ECO:0000313" key="3">
    <source>
        <dbReference type="Proteomes" id="UP001194468"/>
    </source>
</evidence>
<dbReference type="EMBL" id="WHUW01000032">
    <property type="protein sequence ID" value="KAF8433719.1"/>
    <property type="molecule type" value="Genomic_DNA"/>
</dbReference>
<proteinExistence type="predicted"/>
<reference evidence="2" key="2">
    <citation type="journal article" date="2020" name="Nat. Commun.">
        <title>Large-scale genome sequencing of mycorrhizal fungi provides insights into the early evolution of symbiotic traits.</title>
        <authorList>
            <person name="Miyauchi S."/>
            <person name="Kiss E."/>
            <person name="Kuo A."/>
            <person name="Drula E."/>
            <person name="Kohler A."/>
            <person name="Sanchez-Garcia M."/>
            <person name="Morin E."/>
            <person name="Andreopoulos B."/>
            <person name="Barry K.W."/>
            <person name="Bonito G."/>
            <person name="Buee M."/>
            <person name="Carver A."/>
            <person name="Chen C."/>
            <person name="Cichocki N."/>
            <person name="Clum A."/>
            <person name="Culley D."/>
            <person name="Crous P.W."/>
            <person name="Fauchery L."/>
            <person name="Girlanda M."/>
            <person name="Hayes R.D."/>
            <person name="Keri Z."/>
            <person name="LaButti K."/>
            <person name="Lipzen A."/>
            <person name="Lombard V."/>
            <person name="Magnuson J."/>
            <person name="Maillard F."/>
            <person name="Murat C."/>
            <person name="Nolan M."/>
            <person name="Ohm R.A."/>
            <person name="Pangilinan J."/>
            <person name="Pereira M.F."/>
            <person name="Perotto S."/>
            <person name="Peter M."/>
            <person name="Pfister S."/>
            <person name="Riley R."/>
            <person name="Sitrit Y."/>
            <person name="Stielow J.B."/>
            <person name="Szollosi G."/>
            <person name="Zifcakova L."/>
            <person name="Stursova M."/>
            <person name="Spatafora J.W."/>
            <person name="Tedersoo L."/>
            <person name="Vaario L.M."/>
            <person name="Yamada A."/>
            <person name="Yan M."/>
            <person name="Wang P."/>
            <person name="Xu J."/>
            <person name="Bruns T."/>
            <person name="Baldrian P."/>
            <person name="Vilgalys R."/>
            <person name="Dunand C."/>
            <person name="Henrissat B."/>
            <person name="Grigoriev I.V."/>
            <person name="Hibbett D."/>
            <person name="Nagy L.G."/>
            <person name="Martin F.M."/>
        </authorList>
    </citation>
    <scope>NUCLEOTIDE SEQUENCE</scope>
    <source>
        <strain evidence="2">BED1</strain>
    </source>
</reference>
<feature type="compositionally biased region" description="Polar residues" evidence="1">
    <location>
        <begin position="21"/>
        <end position="37"/>
    </location>
</feature>
<dbReference type="Proteomes" id="UP001194468">
    <property type="component" value="Unassembled WGS sequence"/>
</dbReference>